<feature type="region of interest" description="Disordered" evidence="2">
    <location>
        <begin position="154"/>
        <end position="176"/>
    </location>
</feature>
<proteinExistence type="predicted"/>
<evidence type="ECO:0000256" key="2">
    <source>
        <dbReference type="SAM" id="MobiDB-lite"/>
    </source>
</evidence>
<name>A0A327QSD0_9BACT</name>
<feature type="compositionally biased region" description="Basic and acidic residues" evidence="2">
    <location>
        <begin position="166"/>
        <end position="176"/>
    </location>
</feature>
<dbReference type="OrthoDB" id="1496335at2"/>
<keyword evidence="1" id="KW-0175">Coiled coil</keyword>
<keyword evidence="3" id="KW-0732">Signal</keyword>
<feature type="signal peptide" evidence="3">
    <location>
        <begin position="1"/>
        <end position="19"/>
    </location>
</feature>
<accession>A0A327QSD0</accession>
<reference evidence="4 5" key="1">
    <citation type="submission" date="2018-06" db="EMBL/GenBank/DDBJ databases">
        <title>Genomic Encyclopedia of Archaeal and Bacterial Type Strains, Phase II (KMG-II): from individual species to whole genera.</title>
        <authorList>
            <person name="Goeker M."/>
        </authorList>
    </citation>
    <scope>NUCLEOTIDE SEQUENCE [LARGE SCALE GENOMIC DNA]</scope>
    <source>
        <strain evidence="4 5">DSM 23857</strain>
    </source>
</reference>
<evidence type="ECO:0000256" key="3">
    <source>
        <dbReference type="SAM" id="SignalP"/>
    </source>
</evidence>
<sequence>MKFSWMFFPLLLLAFAAQAQQDAATIRANCQAKLDALSKKISDLNDDYEQIKRDMKNGLYCSKCNSSKTELDKTEGFTKHLANVKGVAVPASQEQMDRKHQTYLNSYNSLKKQIESQTESCNTSIANANKERERKLQEDRDRQLRDQQAAIDKRNQDLANAAAAAEAKKQRDEAEKQRLLDEWKAKQEADRRAAQAEMLRSTQELGGMIANQFQEAGNRMKDNISKMKGQIDATDARYNGGVQNLPSSGYAQTGTKPISADDFDPESSVMDGFRRTYEKVKDFYESIAPPNRDIRSLGDEPFGSTIYDRKDIYSSMIEKMKESDNAFLKKWGGRASNVADAYSFSQDPKGFLKEYAKSIVTKQFPELTSWSSRITRFFPSAQGYADNLEFIINNGDNVTKLATYNLDMFFNESYSDEEKSARMEEAFRQYEVTFVQNLPVVGKLAKKIYTLKNWYDNLQNNNR</sequence>
<protein>
    <submittedName>
        <fullName evidence="4">Uncharacterized protein</fullName>
    </submittedName>
</protein>
<dbReference type="RefSeq" id="WP_148707252.1">
    <property type="nucleotide sequence ID" value="NZ_QLLL01000003.1"/>
</dbReference>
<evidence type="ECO:0000256" key="1">
    <source>
        <dbReference type="SAM" id="Coils"/>
    </source>
</evidence>
<evidence type="ECO:0000313" key="5">
    <source>
        <dbReference type="Proteomes" id="UP000249547"/>
    </source>
</evidence>
<comment type="caution">
    <text evidence="4">The sequence shown here is derived from an EMBL/GenBank/DDBJ whole genome shotgun (WGS) entry which is preliminary data.</text>
</comment>
<dbReference type="Proteomes" id="UP000249547">
    <property type="component" value="Unassembled WGS sequence"/>
</dbReference>
<dbReference type="EMBL" id="QLLL01000003">
    <property type="protein sequence ID" value="RAJ06602.1"/>
    <property type="molecule type" value="Genomic_DNA"/>
</dbReference>
<feature type="coiled-coil region" evidence="1">
    <location>
        <begin position="27"/>
        <end position="54"/>
    </location>
</feature>
<dbReference type="AlphaFoldDB" id="A0A327QSD0"/>
<keyword evidence="5" id="KW-1185">Reference proteome</keyword>
<evidence type="ECO:0000313" key="4">
    <source>
        <dbReference type="EMBL" id="RAJ06602.1"/>
    </source>
</evidence>
<gene>
    <name evidence="4" type="ORF">LX64_01729</name>
</gene>
<organism evidence="4 5">
    <name type="scientific">Chitinophaga skermanii</name>
    <dbReference type="NCBI Taxonomy" id="331697"/>
    <lineage>
        <taxon>Bacteria</taxon>
        <taxon>Pseudomonadati</taxon>
        <taxon>Bacteroidota</taxon>
        <taxon>Chitinophagia</taxon>
        <taxon>Chitinophagales</taxon>
        <taxon>Chitinophagaceae</taxon>
        <taxon>Chitinophaga</taxon>
    </lineage>
</organism>
<feature type="region of interest" description="Disordered" evidence="2">
    <location>
        <begin position="248"/>
        <end position="267"/>
    </location>
</feature>
<feature type="chain" id="PRO_5016335091" evidence="3">
    <location>
        <begin position="20"/>
        <end position="463"/>
    </location>
</feature>